<dbReference type="InterPro" id="IPR039694">
    <property type="entry name" value="WDR11"/>
</dbReference>
<dbReference type="InterPro" id="IPR036322">
    <property type="entry name" value="WD40_repeat_dom_sf"/>
</dbReference>
<name>A0ABR2JS98_9EUKA</name>
<dbReference type="PANTHER" id="PTHR14593:SF5">
    <property type="entry name" value="WD REPEAT-CONTAINING PROTEIN 11"/>
    <property type="match status" value="1"/>
</dbReference>
<dbReference type="SUPFAM" id="SSF50978">
    <property type="entry name" value="WD40 repeat-like"/>
    <property type="match status" value="1"/>
</dbReference>
<accession>A0ABR2JS98</accession>
<reference evidence="1 2" key="1">
    <citation type="submission" date="2024-04" db="EMBL/GenBank/DDBJ databases">
        <title>Tritrichomonas musculus Genome.</title>
        <authorList>
            <person name="Alves-Ferreira E."/>
            <person name="Grigg M."/>
            <person name="Lorenzi H."/>
            <person name="Galac M."/>
        </authorList>
    </citation>
    <scope>NUCLEOTIDE SEQUENCE [LARGE SCALE GENOMIC DNA]</scope>
    <source>
        <strain evidence="1 2">EAF2021</strain>
    </source>
</reference>
<protein>
    <recommendedName>
        <fullName evidence="3">Mic1 domain-containing protein</fullName>
    </recommendedName>
</protein>
<dbReference type="PANTHER" id="PTHR14593">
    <property type="entry name" value="WD REPEAT-CONTAINING PROTEIN 11"/>
    <property type="match status" value="1"/>
</dbReference>
<gene>
    <name evidence="1" type="ORF">M9Y10_004385</name>
</gene>
<evidence type="ECO:0008006" key="3">
    <source>
        <dbReference type="Google" id="ProtNLM"/>
    </source>
</evidence>
<comment type="caution">
    <text evidence="1">The sequence shown here is derived from an EMBL/GenBank/DDBJ whole genome shotgun (WGS) entry which is preliminary data.</text>
</comment>
<organism evidence="1 2">
    <name type="scientific">Tritrichomonas musculus</name>
    <dbReference type="NCBI Taxonomy" id="1915356"/>
    <lineage>
        <taxon>Eukaryota</taxon>
        <taxon>Metamonada</taxon>
        <taxon>Parabasalia</taxon>
        <taxon>Tritrichomonadida</taxon>
        <taxon>Tritrichomonadidae</taxon>
        <taxon>Tritrichomonas</taxon>
    </lineage>
</organism>
<proteinExistence type="predicted"/>
<evidence type="ECO:0000313" key="1">
    <source>
        <dbReference type="EMBL" id="KAK8881641.1"/>
    </source>
</evidence>
<dbReference type="Proteomes" id="UP001470230">
    <property type="component" value="Unassembled WGS sequence"/>
</dbReference>
<evidence type="ECO:0000313" key="2">
    <source>
        <dbReference type="Proteomes" id="UP001470230"/>
    </source>
</evidence>
<dbReference type="EMBL" id="JAPFFF010000010">
    <property type="protein sequence ID" value="KAK8881641.1"/>
    <property type="molecule type" value="Genomic_DNA"/>
</dbReference>
<keyword evidence="2" id="KW-1185">Reference proteome</keyword>
<sequence length="907" mass="102643">MSQQTTAVSLRETLVQTRQEDNCGLEVTASGIVTFFSGNVINNYYDTGKSFEPWVGTLLGTSKEITAVKWCKGMEPNSGTPLYNLISDKSGNIFLLDMVSRKTIRTYVLTSGYVVSIIWHQTSINHFFVATSAGDILFFEILPNQNTFDVVWSLHVDFKIEFFLISPHNGRELLIASTTGQFGFIYIGKDASPTITPIMALSHEIVDAKFYPFIDNTVVFISATSIFLFVANEKALLPIYFKGSSQDPLITAYFPNPYNERSILLIFSNRCEYYESDDLSCAKPQIIPFLTPFQKHKLIILKTAFTLNKLYVLGNGNTIQLFELRNKKFWCTRIARTICDAPSDYDCFGHSMCYVTDSGYLHISNTIDSSAITKYFSFKNFSFHQATWLSETSLLVSLSSLDQQKVFYIDISTLVIKSLLNPSMEKMSTLSKKPLICVSPSKKMIAVVVDLSVIMFYSYEPGNLPENFKILFVDPGTIGSFASDNEFWTFSMEGKGHKYKIDLKVDELIYASRISYISKQIKHQPTKCECIGDYLCVGFENGDFGVYSWYGNANGMFNTNSGSITSITPSGDHSYCYVSTSNLNTFKFTADGIFDKTPFHAVNIKFLTSSVILLFDKNKRSLTLSPNDINQLYSFKTQVSSCLNDQPLMTTSELRLLQLIPKERCSIQTLIDLLNKNMFYFISDILSCVDKKRYSPSSLCVNFDEERMQYHLKSILEFFSREENGYKLKTDRVRILLMRNKNDEAFALLKDTPTTDPNFALNILKMSLIGVDDKNITSSLSPSVAAMIAAGKFEDAIDILMLSHQYSEAARQLIGNSNYTEAIQIMKTVMDQEKLLSMIDFICKALMGENRFKSIASILVSCRMFDDAVKILEKYKFMFPAALIKCLKEDENGDVIFDPTDFKLSDK</sequence>